<dbReference type="Pfam" id="PF01344">
    <property type="entry name" value="Kelch_1"/>
    <property type="match status" value="1"/>
</dbReference>
<evidence type="ECO:0000256" key="3">
    <source>
        <dbReference type="SAM" id="MobiDB-lite"/>
    </source>
</evidence>
<dbReference type="SMART" id="SM00612">
    <property type="entry name" value="Kelch"/>
    <property type="match status" value="6"/>
</dbReference>
<evidence type="ECO:0000313" key="5">
    <source>
        <dbReference type="Ensembl" id="ENSCMMP00000008834.1"/>
    </source>
</evidence>
<feature type="region of interest" description="Disordered" evidence="3">
    <location>
        <begin position="784"/>
        <end position="818"/>
    </location>
</feature>
<dbReference type="Pfam" id="PF07707">
    <property type="entry name" value="BACK"/>
    <property type="match status" value="1"/>
</dbReference>
<evidence type="ECO:0000313" key="6">
    <source>
        <dbReference type="Proteomes" id="UP000694556"/>
    </source>
</evidence>
<feature type="region of interest" description="Disordered" evidence="3">
    <location>
        <begin position="939"/>
        <end position="981"/>
    </location>
</feature>
<dbReference type="SUPFAM" id="SSF54695">
    <property type="entry name" value="POZ domain"/>
    <property type="match status" value="1"/>
</dbReference>
<dbReference type="InterPro" id="IPR024785">
    <property type="entry name" value="TORC_C"/>
</dbReference>
<dbReference type="Gene3D" id="3.30.710.10">
    <property type="entry name" value="Potassium Channel Kv1.1, Chain A"/>
    <property type="match status" value="1"/>
</dbReference>
<feature type="region of interest" description="Disordered" evidence="3">
    <location>
        <begin position="1"/>
        <end position="106"/>
    </location>
</feature>
<dbReference type="Gene3D" id="1.25.40.420">
    <property type="match status" value="1"/>
</dbReference>
<protein>
    <recommendedName>
        <fullName evidence="4">BTB domain-containing protein</fullName>
    </recommendedName>
</protein>
<keyword evidence="6" id="KW-1185">Reference proteome</keyword>
<keyword evidence="2" id="KW-0677">Repeat</keyword>
<proteinExistence type="predicted"/>
<dbReference type="InterPro" id="IPR024784">
    <property type="entry name" value="TORC_M"/>
</dbReference>
<dbReference type="SUPFAM" id="SSF117281">
    <property type="entry name" value="Kelch motif"/>
    <property type="match status" value="1"/>
</dbReference>
<accession>A0A8C3BMW8</accession>
<feature type="region of interest" description="Disordered" evidence="3">
    <location>
        <begin position="836"/>
        <end position="866"/>
    </location>
</feature>
<dbReference type="Pfam" id="PF12886">
    <property type="entry name" value="TORC_C"/>
    <property type="match status" value="1"/>
</dbReference>
<dbReference type="CDD" id="cd18255">
    <property type="entry name" value="BTB_POZ_KLHL26"/>
    <property type="match status" value="1"/>
</dbReference>
<name>A0A8C3BMW8_CAIMO</name>
<feature type="domain" description="BTB" evidence="4">
    <location>
        <begin position="140"/>
        <end position="207"/>
    </location>
</feature>
<keyword evidence="1" id="KW-0880">Kelch repeat</keyword>
<dbReference type="InterPro" id="IPR011333">
    <property type="entry name" value="SKP1/BTB/POZ_sf"/>
</dbReference>
<dbReference type="Ensembl" id="ENSCMMT00000009740.1">
    <property type="protein sequence ID" value="ENSCMMP00000008834.1"/>
    <property type="gene ID" value="ENSCMMG00000005609.1"/>
</dbReference>
<dbReference type="SMART" id="SM00225">
    <property type="entry name" value="BTB"/>
    <property type="match status" value="1"/>
</dbReference>
<dbReference type="InterPro" id="IPR015915">
    <property type="entry name" value="Kelch-typ_b-propeller"/>
</dbReference>
<dbReference type="Proteomes" id="UP000694556">
    <property type="component" value="Chromosome 29"/>
</dbReference>
<dbReference type="Pfam" id="PF24681">
    <property type="entry name" value="Kelch_KLHDC2_KLHL20_DRC7"/>
    <property type="match status" value="1"/>
</dbReference>
<dbReference type="CDD" id="cd18465">
    <property type="entry name" value="BACK_KLHL26"/>
    <property type="match status" value="1"/>
</dbReference>
<feature type="compositionally biased region" description="Polar residues" evidence="3">
    <location>
        <begin position="796"/>
        <end position="818"/>
    </location>
</feature>
<dbReference type="PANTHER" id="PTHR45632:SF13">
    <property type="entry name" value="KELCH-LIKE PROTEIN 26"/>
    <property type="match status" value="1"/>
</dbReference>
<dbReference type="InterPro" id="IPR006652">
    <property type="entry name" value="Kelch_1"/>
</dbReference>
<reference evidence="5" key="1">
    <citation type="submission" date="2018-09" db="EMBL/GenBank/DDBJ databases">
        <title>Common duck and Muscovy duck high density SNP chip.</title>
        <authorList>
            <person name="Vignal A."/>
            <person name="Thebault N."/>
            <person name="Warren W.C."/>
        </authorList>
    </citation>
    <scope>NUCLEOTIDE SEQUENCE [LARGE SCALE GENOMIC DNA]</scope>
</reference>
<dbReference type="Gene3D" id="2.120.10.80">
    <property type="entry name" value="Kelch-type beta propeller"/>
    <property type="match status" value="1"/>
</dbReference>
<dbReference type="InterPro" id="IPR030588">
    <property type="entry name" value="BTB_POZ_KLHL26"/>
</dbReference>
<feature type="compositionally biased region" description="Basic and acidic residues" evidence="3">
    <location>
        <begin position="839"/>
        <end position="853"/>
    </location>
</feature>
<dbReference type="Pfam" id="PF00651">
    <property type="entry name" value="BTB"/>
    <property type="match status" value="1"/>
</dbReference>
<dbReference type="AlphaFoldDB" id="A0A8C3BMW8"/>
<dbReference type="InterPro" id="IPR000210">
    <property type="entry name" value="BTB/POZ_dom"/>
</dbReference>
<evidence type="ECO:0000256" key="1">
    <source>
        <dbReference type="ARBA" id="ARBA00022441"/>
    </source>
</evidence>
<evidence type="ECO:0000259" key="4">
    <source>
        <dbReference type="PROSITE" id="PS50097"/>
    </source>
</evidence>
<dbReference type="SMART" id="SM00875">
    <property type="entry name" value="BACK"/>
    <property type="match status" value="1"/>
</dbReference>
<reference evidence="5" key="3">
    <citation type="submission" date="2025-09" db="UniProtKB">
        <authorList>
            <consortium name="Ensembl"/>
        </authorList>
    </citation>
    <scope>IDENTIFICATION</scope>
</reference>
<dbReference type="InterPro" id="IPR011705">
    <property type="entry name" value="BACK"/>
</dbReference>
<sequence>MTGLPRPLILGITTTPGAHDGTPVADPPQLPSPSGAVPGPPLAVAAAAGRRQARAGRGAAPGAPSRRCAFNAATPPPPPSSGPGGGAAKMAESGGAEFAAERPSSMADKNSTLKCTFSAPGHSTTLLQGLASLRAQAQLLDVILTINNEVFQVHKVVLAACSDYFRAMFTGGMREASQDVIELKGVSAKGLKHIIDFAYSAEVTLDLDCIQDVLGAAVFLQMVPVVELCEEFLKSAMSVETCLNIGQMATTFSLASLKESVDAFTFRHFLQISEEEDFLHLPLERLVFFLQSNKLKSCSEIDLFRAAVRWLQYDPARRANASQVLCHIRFPLMKSSELVDSVQTLDIMVEDVLCRQYLLEAFNYQILPFRQHEMQSPRTTIRSDVLSLVTFGGTPYTDNDRTVSCKVYYLPDANVRQFKELTEMEVGSSHSCVAVLDNFVYIVGGQHLQYRSGEGAVDICYRYDPHLNQWLRIQAMQESRIQFQLNVLHGMVYATGGRNRSGSLASVEKYCPKNNEWTYVCSLKRRTWGHAGATVGDKLYISGGYGISVEDKKALHCYDPAVDQWEFKTPMNEPRVLHAMVSANNRIYALGGRMDHVDRCFDVLAVEYYVPETDQWTTVSPMRAGQSEAGCCLLEKKIYIVGGYNWHLNNVTSIVQVYNTETDEWERDLHFPESFAGIACAPVILPQLQLQKTQYLQLGQSRGQYYGGSLPNVNQIGNSAMDLPFQTPFQSSGLDTSRTTRHHGLVDRVYRDRNRLGSPHRRPLSVDKHGRQVDSCPYGTVYLSPPSDTSWRRTNSDSALHQSTMTPAQQESFSGGSQDMQQKRVLLLTVPGMEETTSEADKTLSKQGWDTKKTGSSRPKSCEVPGINIFPSADQENTTTLIPATHNTGGSLPDLTNIHFPSPLPTPLDPEESTFPALSSSNSTGNLAANLTHLGISTASQGMTTTPAPSQQHRQPTVSPLSLSADSRRPQSQQMSPTLSPLSPITQAVAMDALSLEQQLPPYPFFTQTTSQQQQQTQVASTLPQNTPLMQTSGLQRGTQLPPLSVTVPSTIPQSPPGSQTQPSMGIDINSHSSILGSVFGDSYYDQQMTARQANALSHQLEQFNMIENAISSNSLYSPCSTLNYSQAAMMGLTGSHGSLQDSQQLNYSSHGNIPNIILTVTGESPPSLSKELTSSLAGVGDVSFDTDSQFPLDELKIDPLTLDGLHMLNDPDMVLTDPATEDTFRMDRL</sequence>
<evidence type="ECO:0000256" key="2">
    <source>
        <dbReference type="ARBA" id="ARBA00022737"/>
    </source>
</evidence>
<dbReference type="PANTHER" id="PTHR45632">
    <property type="entry name" value="LD33804P"/>
    <property type="match status" value="1"/>
</dbReference>
<dbReference type="Pfam" id="PF12885">
    <property type="entry name" value="TORC_M"/>
    <property type="match status" value="1"/>
</dbReference>
<feature type="compositionally biased region" description="Low complexity" evidence="3">
    <location>
        <begin position="32"/>
        <end position="67"/>
    </location>
</feature>
<organism evidence="5 6">
    <name type="scientific">Cairina moschata</name>
    <name type="common">Muscovy duck</name>
    <dbReference type="NCBI Taxonomy" id="8855"/>
    <lineage>
        <taxon>Eukaryota</taxon>
        <taxon>Metazoa</taxon>
        <taxon>Chordata</taxon>
        <taxon>Craniata</taxon>
        <taxon>Vertebrata</taxon>
        <taxon>Euteleostomi</taxon>
        <taxon>Archelosauria</taxon>
        <taxon>Archosauria</taxon>
        <taxon>Dinosauria</taxon>
        <taxon>Saurischia</taxon>
        <taxon>Theropoda</taxon>
        <taxon>Coelurosauria</taxon>
        <taxon>Aves</taxon>
        <taxon>Neognathae</taxon>
        <taxon>Galloanserae</taxon>
        <taxon>Anseriformes</taxon>
        <taxon>Anatidae</taxon>
        <taxon>Anatinae</taxon>
        <taxon>Cairina</taxon>
    </lineage>
</organism>
<dbReference type="PROSITE" id="PS50097">
    <property type="entry name" value="BTB"/>
    <property type="match status" value="1"/>
</dbReference>
<reference evidence="5" key="2">
    <citation type="submission" date="2025-08" db="UniProtKB">
        <authorList>
            <consortium name="Ensembl"/>
        </authorList>
    </citation>
    <scope>IDENTIFICATION</scope>
</reference>